<dbReference type="InParanoid" id="A0A804MIM8"/>
<reference evidence="2" key="3">
    <citation type="submission" date="2021-05" db="UniProtKB">
        <authorList>
            <consortium name="EnsemblPlants"/>
        </authorList>
    </citation>
    <scope>IDENTIFICATION</scope>
    <source>
        <strain evidence="2">cv. B73</strain>
    </source>
</reference>
<evidence type="ECO:0000313" key="2">
    <source>
        <dbReference type="EnsemblPlants" id="Zm00001eb088700_P001"/>
    </source>
</evidence>
<keyword evidence="3" id="KW-1185">Reference proteome</keyword>
<protein>
    <submittedName>
        <fullName evidence="2">Uncharacterized protein</fullName>
    </submittedName>
</protein>
<feature type="compositionally biased region" description="Basic and acidic residues" evidence="1">
    <location>
        <begin position="112"/>
        <end position="127"/>
    </location>
</feature>
<reference evidence="3" key="1">
    <citation type="submission" date="2015-12" db="EMBL/GenBank/DDBJ databases">
        <title>Update maize B73 reference genome by single molecule sequencing technologies.</title>
        <authorList>
            <consortium name="Maize Genome Sequencing Project"/>
            <person name="Ware D."/>
        </authorList>
    </citation>
    <scope>NUCLEOTIDE SEQUENCE [LARGE SCALE GENOMIC DNA]</scope>
    <source>
        <strain evidence="3">cv. B73</strain>
    </source>
</reference>
<proteinExistence type="predicted"/>
<dbReference type="Proteomes" id="UP000007305">
    <property type="component" value="Chromosome 2"/>
</dbReference>
<organism evidence="2 3">
    <name type="scientific">Zea mays</name>
    <name type="common">Maize</name>
    <dbReference type="NCBI Taxonomy" id="4577"/>
    <lineage>
        <taxon>Eukaryota</taxon>
        <taxon>Viridiplantae</taxon>
        <taxon>Streptophyta</taxon>
        <taxon>Embryophyta</taxon>
        <taxon>Tracheophyta</taxon>
        <taxon>Spermatophyta</taxon>
        <taxon>Magnoliopsida</taxon>
        <taxon>Liliopsida</taxon>
        <taxon>Poales</taxon>
        <taxon>Poaceae</taxon>
        <taxon>PACMAD clade</taxon>
        <taxon>Panicoideae</taxon>
        <taxon>Andropogonodae</taxon>
        <taxon>Andropogoneae</taxon>
        <taxon>Tripsacinae</taxon>
        <taxon>Zea</taxon>
    </lineage>
</organism>
<dbReference type="AlphaFoldDB" id="A0A804MIM8"/>
<feature type="region of interest" description="Disordered" evidence="1">
    <location>
        <begin position="1"/>
        <end position="138"/>
    </location>
</feature>
<accession>A0A804MIM8</accession>
<feature type="compositionally biased region" description="Basic and acidic residues" evidence="1">
    <location>
        <begin position="22"/>
        <end position="39"/>
    </location>
</feature>
<dbReference type="Gramene" id="Zm00001eb088700_T001">
    <property type="protein sequence ID" value="Zm00001eb088700_P001"/>
    <property type="gene ID" value="Zm00001eb088700"/>
</dbReference>
<dbReference type="EnsemblPlants" id="Zm00001eb088700_T001">
    <property type="protein sequence ID" value="Zm00001eb088700_P001"/>
    <property type="gene ID" value="Zm00001eb088700"/>
</dbReference>
<name>A0A804MIM8_MAIZE</name>
<evidence type="ECO:0000256" key="1">
    <source>
        <dbReference type="SAM" id="MobiDB-lite"/>
    </source>
</evidence>
<evidence type="ECO:0000313" key="3">
    <source>
        <dbReference type="Proteomes" id="UP000007305"/>
    </source>
</evidence>
<sequence length="145" mass="15450">MRQEQQTPPMEEGAGGTTERVGNGKRELQGERRATREMAARSSVQTRHALQAARRPGVEFQAARSSGPAISPSASQPHHVEASSGSSVSAYDKPWDICSHNEGNNSDGVDWLEDKSGGDVGKNKSDYTEGGGSGSRPWCQCVCSC</sequence>
<reference evidence="2" key="2">
    <citation type="submission" date="2019-07" db="EMBL/GenBank/DDBJ databases">
        <authorList>
            <person name="Seetharam A."/>
            <person name="Woodhouse M."/>
            <person name="Cannon E."/>
        </authorList>
    </citation>
    <scope>NUCLEOTIDE SEQUENCE [LARGE SCALE GENOMIC DNA]</scope>
    <source>
        <strain evidence="2">cv. B73</strain>
    </source>
</reference>